<reference evidence="19" key="1">
    <citation type="submission" date="2019-12" db="EMBL/GenBank/DDBJ databases">
        <title>Complete genome of Terracaulis silvestris 0127_4.</title>
        <authorList>
            <person name="Vieira S."/>
            <person name="Riedel T."/>
            <person name="Sproer C."/>
            <person name="Pascual J."/>
            <person name="Boedeker C."/>
            <person name="Overmann J."/>
        </authorList>
    </citation>
    <scope>NUCLEOTIDE SEQUENCE [LARGE SCALE GENOMIC DNA]</scope>
    <source>
        <strain evidence="19">0127_4</strain>
    </source>
</reference>
<dbReference type="InterPro" id="IPR050571">
    <property type="entry name" value="Class-IV_PLP-Dep_Aminotrnsfr"/>
</dbReference>
<keyword evidence="8 17" id="KW-0028">Amino-acid biosynthesis</keyword>
<keyword evidence="10 16" id="KW-0663">Pyridoxal phosphate</keyword>
<dbReference type="SUPFAM" id="SSF56752">
    <property type="entry name" value="D-aminoacid aminotransferase-like PLP-dependent enzymes"/>
    <property type="match status" value="1"/>
</dbReference>
<comment type="pathway">
    <text evidence="5 17">Amino-acid biosynthesis; L-leucine biosynthesis; L-leucine from 3-methyl-2-oxobutanoate: step 4/4.</text>
</comment>
<dbReference type="InterPro" id="IPR005785">
    <property type="entry name" value="B_amino_transI"/>
</dbReference>
<dbReference type="UniPathway" id="UPA00049">
    <property type="reaction ID" value="UER00062"/>
</dbReference>
<keyword evidence="7 17" id="KW-0032">Aminotransferase</keyword>
<comment type="cofactor">
    <cofactor evidence="1 16">
        <name>pyridoxal 5'-phosphate</name>
        <dbReference type="ChEBI" id="CHEBI:597326"/>
    </cofactor>
</comment>
<dbReference type="UniPathway" id="UPA00048">
    <property type="reaction ID" value="UER00073"/>
</dbReference>
<comment type="catalytic activity">
    <reaction evidence="12 17">
        <text>L-valine + 2-oxoglutarate = 3-methyl-2-oxobutanoate + L-glutamate</text>
        <dbReference type="Rhea" id="RHEA:24813"/>
        <dbReference type="ChEBI" id="CHEBI:11851"/>
        <dbReference type="ChEBI" id="CHEBI:16810"/>
        <dbReference type="ChEBI" id="CHEBI:29985"/>
        <dbReference type="ChEBI" id="CHEBI:57762"/>
        <dbReference type="EC" id="2.6.1.42"/>
    </reaction>
</comment>
<sequence>MPAFDDRDGYVWMDGEFLPHRDAKVHVLTHALHYASSVFEGERAYGGVVFKSREHSQRLHNSAKLLGFSLPYSVEELDRAKAELIKKQGWENCYLRALAWRGSEQMGVSAKRDDVHVSIAAWEWGDYFKDKMKGVRLMIAPWRRPAPDTAPCQSKAAGLYMVCTLSRHAATDAGFDDAMMFDWRGQIAEGTGANIFFVREGVLHTPTPDCFLNGITRQTVIALAKKAGIEVVERAIWPNELANFSEAFLTGSAAEITPIREIAGLPFKPSTLTEQIMADFSALTRRANK</sequence>
<comment type="catalytic activity">
    <reaction evidence="13 17">
        <text>L-isoleucine + 2-oxoglutarate = (S)-3-methyl-2-oxopentanoate + L-glutamate</text>
        <dbReference type="Rhea" id="RHEA:24801"/>
        <dbReference type="ChEBI" id="CHEBI:16810"/>
        <dbReference type="ChEBI" id="CHEBI:29985"/>
        <dbReference type="ChEBI" id="CHEBI:35146"/>
        <dbReference type="ChEBI" id="CHEBI:58045"/>
        <dbReference type="EC" id="2.6.1.42"/>
    </reaction>
</comment>
<dbReference type="AlphaFoldDB" id="A0A6I6MLU5"/>
<comment type="pathway">
    <text evidence="3 17">Amino-acid biosynthesis; L-isoleucine biosynthesis; L-isoleucine from 2-oxobutanoate: step 4/4.</text>
</comment>
<dbReference type="GO" id="GO:0009097">
    <property type="term" value="P:isoleucine biosynthetic process"/>
    <property type="evidence" value="ECO:0007669"/>
    <property type="project" value="UniProtKB-UniPathway"/>
</dbReference>
<evidence type="ECO:0000256" key="1">
    <source>
        <dbReference type="ARBA" id="ARBA00001933"/>
    </source>
</evidence>
<evidence type="ECO:0000313" key="19">
    <source>
        <dbReference type="Proteomes" id="UP000431269"/>
    </source>
</evidence>
<dbReference type="RefSeq" id="WP_158765152.1">
    <property type="nucleotide sequence ID" value="NZ_CP047045.1"/>
</dbReference>
<evidence type="ECO:0000256" key="11">
    <source>
        <dbReference type="ARBA" id="ARBA00023304"/>
    </source>
</evidence>
<dbReference type="PROSITE" id="PS00770">
    <property type="entry name" value="AA_TRANSFER_CLASS_4"/>
    <property type="match status" value="1"/>
</dbReference>
<dbReference type="Proteomes" id="UP000431269">
    <property type="component" value="Chromosome"/>
</dbReference>
<evidence type="ECO:0000256" key="7">
    <source>
        <dbReference type="ARBA" id="ARBA00022576"/>
    </source>
</evidence>
<comment type="function">
    <text evidence="2 17">Acts on leucine, isoleucine and valine.</text>
</comment>
<evidence type="ECO:0000256" key="17">
    <source>
        <dbReference type="RuleBase" id="RU364094"/>
    </source>
</evidence>
<dbReference type="NCBIfam" id="TIGR01122">
    <property type="entry name" value="ilvE_I"/>
    <property type="match status" value="1"/>
</dbReference>
<evidence type="ECO:0000256" key="8">
    <source>
        <dbReference type="ARBA" id="ARBA00022605"/>
    </source>
</evidence>
<evidence type="ECO:0000256" key="16">
    <source>
        <dbReference type="RuleBase" id="RU004516"/>
    </source>
</evidence>
<organism evidence="18 19">
    <name type="scientific">Terricaulis silvestris</name>
    <dbReference type="NCBI Taxonomy" id="2686094"/>
    <lineage>
        <taxon>Bacteria</taxon>
        <taxon>Pseudomonadati</taxon>
        <taxon>Pseudomonadota</taxon>
        <taxon>Alphaproteobacteria</taxon>
        <taxon>Caulobacterales</taxon>
        <taxon>Caulobacteraceae</taxon>
        <taxon>Terricaulis</taxon>
    </lineage>
</organism>
<evidence type="ECO:0000256" key="2">
    <source>
        <dbReference type="ARBA" id="ARBA00003109"/>
    </source>
</evidence>
<dbReference type="CDD" id="cd01557">
    <property type="entry name" value="BCAT_beta_family"/>
    <property type="match status" value="1"/>
</dbReference>
<accession>A0A6I6MLU5</accession>
<dbReference type="EMBL" id="CP047045">
    <property type="protein sequence ID" value="QGZ94196.1"/>
    <property type="molecule type" value="Genomic_DNA"/>
</dbReference>
<evidence type="ECO:0000256" key="4">
    <source>
        <dbReference type="ARBA" id="ARBA00004931"/>
    </source>
</evidence>
<dbReference type="GO" id="GO:0004084">
    <property type="term" value="F:branched-chain-amino-acid transaminase activity"/>
    <property type="evidence" value="ECO:0007669"/>
    <property type="project" value="UniProtKB-EC"/>
</dbReference>
<evidence type="ECO:0000256" key="6">
    <source>
        <dbReference type="ARBA" id="ARBA00009320"/>
    </source>
</evidence>
<dbReference type="NCBIfam" id="NF005146">
    <property type="entry name" value="PRK06606.1"/>
    <property type="match status" value="1"/>
</dbReference>
<dbReference type="UniPathway" id="UPA00047">
    <property type="reaction ID" value="UER00058"/>
</dbReference>
<evidence type="ECO:0000256" key="3">
    <source>
        <dbReference type="ARBA" id="ARBA00004824"/>
    </source>
</evidence>
<dbReference type="NCBIfam" id="NF005726">
    <property type="entry name" value="PRK07544.1"/>
    <property type="match status" value="1"/>
</dbReference>
<dbReference type="Gene3D" id="3.30.470.10">
    <property type="match status" value="1"/>
</dbReference>
<evidence type="ECO:0000256" key="13">
    <source>
        <dbReference type="ARBA" id="ARBA00048798"/>
    </source>
</evidence>
<comment type="catalytic activity">
    <reaction evidence="14 17">
        <text>L-leucine + 2-oxoglutarate = 4-methyl-2-oxopentanoate + L-glutamate</text>
        <dbReference type="Rhea" id="RHEA:18321"/>
        <dbReference type="ChEBI" id="CHEBI:16810"/>
        <dbReference type="ChEBI" id="CHEBI:17865"/>
        <dbReference type="ChEBI" id="CHEBI:29985"/>
        <dbReference type="ChEBI" id="CHEBI:57427"/>
        <dbReference type="EC" id="2.6.1.42"/>
    </reaction>
</comment>
<dbReference type="FunFam" id="3.20.10.10:FF:000002">
    <property type="entry name" value="D-alanine aminotransferase"/>
    <property type="match status" value="1"/>
</dbReference>
<evidence type="ECO:0000256" key="10">
    <source>
        <dbReference type="ARBA" id="ARBA00022898"/>
    </source>
</evidence>
<comment type="similarity">
    <text evidence="6 15">Belongs to the class-IV pyridoxal-phosphate-dependent aminotransferase family.</text>
</comment>
<dbReference type="InterPro" id="IPR043131">
    <property type="entry name" value="BCAT-like_N"/>
</dbReference>
<dbReference type="PANTHER" id="PTHR42743:SF11">
    <property type="entry name" value="AMINODEOXYCHORISMATE LYASE"/>
    <property type="match status" value="1"/>
</dbReference>
<dbReference type="InterPro" id="IPR018300">
    <property type="entry name" value="Aminotrans_IV_CS"/>
</dbReference>
<dbReference type="EC" id="2.6.1.42" evidence="17"/>
<dbReference type="PANTHER" id="PTHR42743">
    <property type="entry name" value="AMINO-ACID AMINOTRANSFERASE"/>
    <property type="match status" value="1"/>
</dbReference>
<dbReference type="GO" id="GO:0009099">
    <property type="term" value="P:L-valine biosynthetic process"/>
    <property type="evidence" value="ECO:0007669"/>
    <property type="project" value="UniProtKB-UniPathway"/>
</dbReference>
<evidence type="ECO:0000256" key="14">
    <source>
        <dbReference type="ARBA" id="ARBA00049229"/>
    </source>
</evidence>
<dbReference type="GO" id="GO:0009098">
    <property type="term" value="P:L-leucine biosynthetic process"/>
    <property type="evidence" value="ECO:0007669"/>
    <property type="project" value="UniProtKB-UniPathway"/>
</dbReference>
<protein>
    <recommendedName>
        <fullName evidence="17">Branched-chain-amino-acid aminotransferase</fullName>
        <shortName evidence="17">BCAT</shortName>
        <ecNumber evidence="17">2.6.1.42</ecNumber>
    </recommendedName>
</protein>
<dbReference type="Gene3D" id="3.20.10.10">
    <property type="entry name" value="D-amino Acid Aminotransferase, subunit A, domain 2"/>
    <property type="match status" value="1"/>
</dbReference>
<dbReference type="KEGG" id="tsv:DSM104635_01012"/>
<dbReference type="InterPro" id="IPR043132">
    <property type="entry name" value="BCAT-like_C"/>
</dbReference>
<evidence type="ECO:0000256" key="15">
    <source>
        <dbReference type="RuleBase" id="RU004106"/>
    </source>
</evidence>
<dbReference type="InterPro" id="IPR036038">
    <property type="entry name" value="Aminotransferase-like"/>
</dbReference>
<evidence type="ECO:0000256" key="5">
    <source>
        <dbReference type="ARBA" id="ARBA00005072"/>
    </source>
</evidence>
<gene>
    <name evidence="18" type="primary">ilvE_2</name>
    <name evidence="17" type="synonym">ilvE</name>
    <name evidence="18" type="ORF">DSM104635_01012</name>
</gene>
<dbReference type="InterPro" id="IPR001544">
    <property type="entry name" value="Aminotrans_IV"/>
</dbReference>
<keyword evidence="9 17" id="KW-0808">Transferase</keyword>
<evidence type="ECO:0000256" key="12">
    <source>
        <dbReference type="ARBA" id="ARBA00048212"/>
    </source>
</evidence>
<keyword evidence="11 17" id="KW-0100">Branched-chain amino acid biosynthesis</keyword>
<evidence type="ECO:0000256" key="9">
    <source>
        <dbReference type="ARBA" id="ARBA00022679"/>
    </source>
</evidence>
<name>A0A6I6MLU5_9CAUL</name>
<dbReference type="InterPro" id="IPR033939">
    <property type="entry name" value="BCAT_family"/>
</dbReference>
<proteinExistence type="inferred from homology"/>
<comment type="pathway">
    <text evidence="4 17">Amino-acid biosynthesis; L-valine biosynthesis; L-valine from pyruvate: step 4/4.</text>
</comment>
<evidence type="ECO:0000313" key="18">
    <source>
        <dbReference type="EMBL" id="QGZ94196.1"/>
    </source>
</evidence>
<keyword evidence="19" id="KW-1185">Reference proteome</keyword>
<dbReference type="Pfam" id="PF01063">
    <property type="entry name" value="Aminotran_4"/>
    <property type="match status" value="1"/>
</dbReference>